<evidence type="ECO:0000313" key="1">
    <source>
        <dbReference type="EMBL" id="MBB5292281.1"/>
    </source>
</evidence>
<sequence length="317" mass="33578">MIQSLAALMTVFLLAGPQDPPLPTAQLEDVEVMARARAERAREFVGEVAAPARGRGLGRWLNVCPGIANLERAVAQPIVDRLAARAGELGIEVEGPGCEANIIVVFTADAGDLTRALVQAEPRVFRGQGGGIDRGGAALRAFQTGERPVRWWSLSVPINSETGQRAVRVPGDRSGGTVDPRVADLLQCNPADCVGAGVPVVQSHGGASRLNSQIVDQIYKSIVIVDIDAVAGLNADQLGDYLAMVTLAQVDLEADTVPFDTVLNLFEDPRGVTGLTEWDWSYLQALYSSTSRRRSAGAQATAVAAIIARTPPPEPEE</sequence>
<dbReference type="Proteomes" id="UP000566663">
    <property type="component" value="Unassembled WGS sequence"/>
</dbReference>
<comment type="caution">
    <text evidence="1">The sequence shown here is derived from an EMBL/GenBank/DDBJ whole genome shotgun (WGS) entry which is preliminary data.</text>
</comment>
<evidence type="ECO:0000313" key="2">
    <source>
        <dbReference type="Proteomes" id="UP000566663"/>
    </source>
</evidence>
<dbReference type="AlphaFoldDB" id="A0A7W8HYI3"/>
<keyword evidence="2" id="KW-1185">Reference proteome</keyword>
<proteinExistence type="predicted"/>
<protein>
    <recommendedName>
        <fullName evidence="3">DUF2927 domain-containing protein</fullName>
    </recommendedName>
</protein>
<accession>A0A7W8HYI3</accession>
<dbReference type="RefSeq" id="WP_343771730.1">
    <property type="nucleotide sequence ID" value="NZ_BAAAFF010000002.1"/>
</dbReference>
<dbReference type="EMBL" id="JACHFZ010000003">
    <property type="protein sequence ID" value="MBB5292281.1"/>
    <property type="molecule type" value="Genomic_DNA"/>
</dbReference>
<reference evidence="1 2" key="1">
    <citation type="submission" date="2020-08" db="EMBL/GenBank/DDBJ databases">
        <title>Genomic Encyclopedia of Type Strains, Phase IV (KMG-IV): sequencing the most valuable type-strain genomes for metagenomic binning, comparative biology and taxonomic classification.</title>
        <authorList>
            <person name="Goeker M."/>
        </authorList>
    </citation>
    <scope>NUCLEOTIDE SEQUENCE [LARGE SCALE GENOMIC DNA]</scope>
    <source>
        <strain evidence="1 2">DSM 25335</strain>
    </source>
</reference>
<evidence type="ECO:0008006" key="3">
    <source>
        <dbReference type="Google" id="ProtNLM"/>
    </source>
</evidence>
<gene>
    <name evidence="1" type="ORF">HNQ67_001801</name>
</gene>
<organism evidence="1 2">
    <name type="scientific">Brevundimonas basaltis</name>
    <dbReference type="NCBI Taxonomy" id="472166"/>
    <lineage>
        <taxon>Bacteria</taxon>
        <taxon>Pseudomonadati</taxon>
        <taxon>Pseudomonadota</taxon>
        <taxon>Alphaproteobacteria</taxon>
        <taxon>Caulobacterales</taxon>
        <taxon>Caulobacteraceae</taxon>
        <taxon>Brevundimonas</taxon>
    </lineage>
</organism>
<name>A0A7W8HYI3_9CAUL</name>